<name>A0A9X1LR99_9MICO</name>
<evidence type="ECO:0000313" key="2">
    <source>
        <dbReference type="EMBL" id="MCC2030347.1"/>
    </source>
</evidence>
<gene>
    <name evidence="2" type="ORF">KEC56_12630</name>
</gene>
<dbReference type="RefSeq" id="WP_227531233.1">
    <property type="nucleotide sequence ID" value="NZ_JAGTTM010000006.1"/>
</dbReference>
<reference evidence="2" key="1">
    <citation type="submission" date="2021-04" db="EMBL/GenBank/DDBJ databases">
        <title>Microbacterium tenobrionis sp. nov. and Microbacterium allomyrinae sp. nov., isolated from larvae of Tenobrio molitor and Allomyrina dichotoma, respectively.</title>
        <authorList>
            <person name="Lee S.D."/>
        </authorList>
    </citation>
    <scope>NUCLEOTIDE SEQUENCE</scope>
    <source>
        <strain evidence="2">YMB-B2</strain>
    </source>
</reference>
<feature type="compositionally biased region" description="Low complexity" evidence="1">
    <location>
        <begin position="196"/>
        <end position="209"/>
    </location>
</feature>
<evidence type="ECO:0000313" key="3">
    <source>
        <dbReference type="Proteomes" id="UP001139289"/>
    </source>
</evidence>
<feature type="region of interest" description="Disordered" evidence="1">
    <location>
        <begin position="139"/>
        <end position="215"/>
    </location>
</feature>
<feature type="compositionally biased region" description="Basic and acidic residues" evidence="1">
    <location>
        <begin position="139"/>
        <end position="154"/>
    </location>
</feature>
<keyword evidence="3" id="KW-1185">Reference proteome</keyword>
<organism evidence="2 3">
    <name type="scientific">Microbacterium tenebrionis</name>
    <dbReference type="NCBI Taxonomy" id="2830665"/>
    <lineage>
        <taxon>Bacteria</taxon>
        <taxon>Bacillati</taxon>
        <taxon>Actinomycetota</taxon>
        <taxon>Actinomycetes</taxon>
        <taxon>Micrococcales</taxon>
        <taxon>Microbacteriaceae</taxon>
        <taxon>Microbacterium</taxon>
    </lineage>
</organism>
<proteinExistence type="predicted"/>
<dbReference type="AlphaFoldDB" id="A0A9X1LR99"/>
<feature type="compositionally biased region" description="Basic and acidic residues" evidence="1">
    <location>
        <begin position="184"/>
        <end position="195"/>
    </location>
</feature>
<sequence>MARKHNYKIGDPINAGTFRKYIEHFYNGVLRNAGKVLGDDKGAIERPTFVAVAHSLLSTGDFKSGERFRLSQVAIADISGASTKSVRRVLGLLEALGAIRVVDTSKRPGGGKPVKVYTLTYSPSVDEVLRDLDRNKLGERWKRPQRLKQTDSDGRTNPSAMGVATPLNGRSNPIQWEPQPHNKNLQEQERKDSDKSSPAPSSLSPSARDGAADDAYDERLSSIGFDIEEFLATLNEL</sequence>
<evidence type="ECO:0000256" key="1">
    <source>
        <dbReference type="SAM" id="MobiDB-lite"/>
    </source>
</evidence>
<comment type="caution">
    <text evidence="2">The sequence shown here is derived from an EMBL/GenBank/DDBJ whole genome shotgun (WGS) entry which is preliminary data.</text>
</comment>
<accession>A0A9X1LR99</accession>
<evidence type="ECO:0008006" key="4">
    <source>
        <dbReference type="Google" id="ProtNLM"/>
    </source>
</evidence>
<protein>
    <recommendedName>
        <fullName evidence="4">Helix-turn-helix domain-containing protein</fullName>
    </recommendedName>
</protein>
<dbReference type="Proteomes" id="UP001139289">
    <property type="component" value="Unassembled WGS sequence"/>
</dbReference>
<dbReference type="EMBL" id="JAGTTM010000006">
    <property type="protein sequence ID" value="MCC2030347.1"/>
    <property type="molecule type" value="Genomic_DNA"/>
</dbReference>